<dbReference type="Proteomes" id="UP000663877">
    <property type="component" value="Unassembled WGS sequence"/>
</dbReference>
<evidence type="ECO:0000313" key="2">
    <source>
        <dbReference type="EMBL" id="CAF0731972.1"/>
    </source>
</evidence>
<evidence type="ECO:0000313" key="3">
    <source>
        <dbReference type="EMBL" id="CAF1335020.1"/>
    </source>
</evidence>
<comment type="caution">
    <text evidence="4">The sequence shown here is derived from an EMBL/GenBank/DDBJ whole genome shotgun (WGS) entry which is preliminary data.</text>
</comment>
<evidence type="ECO:0000313" key="4">
    <source>
        <dbReference type="EMBL" id="CAF1337045.1"/>
    </source>
</evidence>
<dbReference type="EMBL" id="CAJNOM010000302">
    <property type="protein sequence ID" value="CAF1337045.1"/>
    <property type="molecule type" value="Genomic_DNA"/>
</dbReference>
<accession>A0A815GD23</accession>
<evidence type="ECO:0000256" key="1">
    <source>
        <dbReference type="SAM" id="Phobius"/>
    </source>
</evidence>
<evidence type="ECO:0000313" key="5">
    <source>
        <dbReference type="Proteomes" id="UP000663832"/>
    </source>
</evidence>
<proteinExistence type="predicted"/>
<protein>
    <submittedName>
        <fullName evidence="4">Uncharacterized protein</fullName>
    </submittedName>
</protein>
<sequence>MSHRVKYLVPKFAKQEQELHIITNPFADAQSRLIDDDDDYQAPLTSHTLRPNSKWNIVRHNIHKIRSWGGINLDNVHPQLRYLYIYWQVRRELQRAQNSIEQIERSHYTPIDYFNLPTDETHNRRYNVSHLQPSNAIYHPAFQSQPVVLQALLYYFSKECVVPYNSVFRPFLSDVCSILYQDRQRINRAAVFRKVATIITIVISIFLALMFFSLIVSVFTTTSNLRAMYRDDPDGGIEWRQSATTVETTLKFYKIVK</sequence>
<organism evidence="4 5">
    <name type="scientific">Adineta steineri</name>
    <dbReference type="NCBI Taxonomy" id="433720"/>
    <lineage>
        <taxon>Eukaryota</taxon>
        <taxon>Metazoa</taxon>
        <taxon>Spiralia</taxon>
        <taxon>Gnathifera</taxon>
        <taxon>Rotifera</taxon>
        <taxon>Eurotatoria</taxon>
        <taxon>Bdelloidea</taxon>
        <taxon>Adinetida</taxon>
        <taxon>Adinetidae</taxon>
        <taxon>Adineta</taxon>
    </lineage>
</organism>
<dbReference type="Proteomes" id="UP000663832">
    <property type="component" value="Unassembled WGS sequence"/>
</dbReference>
<name>A0A815GD23_9BILA</name>
<keyword evidence="5" id="KW-1185">Reference proteome</keyword>
<feature type="transmembrane region" description="Helical" evidence="1">
    <location>
        <begin position="195"/>
        <end position="219"/>
    </location>
</feature>
<keyword evidence="1" id="KW-1133">Transmembrane helix</keyword>
<dbReference type="OrthoDB" id="9980134at2759"/>
<keyword evidence="1" id="KW-0812">Transmembrane</keyword>
<dbReference type="EMBL" id="CAJNOM010000300">
    <property type="protein sequence ID" value="CAF1335020.1"/>
    <property type="molecule type" value="Genomic_DNA"/>
</dbReference>
<reference evidence="4" key="1">
    <citation type="submission" date="2021-02" db="EMBL/GenBank/DDBJ databases">
        <authorList>
            <person name="Nowell W R."/>
        </authorList>
    </citation>
    <scope>NUCLEOTIDE SEQUENCE</scope>
</reference>
<dbReference type="EMBL" id="CAJNOI010000003">
    <property type="protein sequence ID" value="CAF0731972.1"/>
    <property type="molecule type" value="Genomic_DNA"/>
</dbReference>
<dbReference type="AlphaFoldDB" id="A0A815GD23"/>
<keyword evidence="1" id="KW-0472">Membrane</keyword>
<gene>
    <name evidence="2" type="ORF">BJG266_LOCUS1242</name>
    <name evidence="3" type="ORF">QVE165_LOCUS33107</name>
    <name evidence="4" type="ORF">QVE165_LOCUS33219</name>
</gene>